<dbReference type="AlphaFoldDB" id="A0AAD5N220"/>
<accession>A0AAD5N220</accession>
<evidence type="ECO:0000313" key="2">
    <source>
        <dbReference type="Proteomes" id="UP001196413"/>
    </source>
</evidence>
<evidence type="ECO:0000313" key="1">
    <source>
        <dbReference type="EMBL" id="KAJ1358204.1"/>
    </source>
</evidence>
<dbReference type="Proteomes" id="UP001196413">
    <property type="component" value="Unassembled WGS sequence"/>
</dbReference>
<proteinExistence type="predicted"/>
<name>A0AAD5N220_PARTN</name>
<comment type="caution">
    <text evidence="1">The sequence shown here is derived from an EMBL/GenBank/DDBJ whole genome shotgun (WGS) entry which is preliminary data.</text>
</comment>
<keyword evidence="2" id="KW-1185">Reference proteome</keyword>
<dbReference type="EMBL" id="JAHQIW010003323">
    <property type="protein sequence ID" value="KAJ1358204.1"/>
    <property type="molecule type" value="Genomic_DNA"/>
</dbReference>
<protein>
    <submittedName>
        <fullName evidence="1">Uncharacterized protein</fullName>
    </submittedName>
</protein>
<gene>
    <name evidence="1" type="ORF">KIN20_016551</name>
</gene>
<sequence length="151" mass="16319">MQTIIAVLEQQGHSAGLPDAIISSILNQLMVQISYDPLECKTVIIYPKANNMYPGVDMDMLPQCIVVGNTVTSVCTSTSTRDNVACNPGISNKIELIAAKHMSISGSFTTTNIIMANWSRDMWQGVINRAVRMLASSPFALHFSSAIATVV</sequence>
<organism evidence="1 2">
    <name type="scientific">Parelaphostrongylus tenuis</name>
    <name type="common">Meningeal worm</name>
    <dbReference type="NCBI Taxonomy" id="148309"/>
    <lineage>
        <taxon>Eukaryota</taxon>
        <taxon>Metazoa</taxon>
        <taxon>Ecdysozoa</taxon>
        <taxon>Nematoda</taxon>
        <taxon>Chromadorea</taxon>
        <taxon>Rhabditida</taxon>
        <taxon>Rhabditina</taxon>
        <taxon>Rhabditomorpha</taxon>
        <taxon>Strongyloidea</taxon>
        <taxon>Metastrongylidae</taxon>
        <taxon>Parelaphostrongylus</taxon>
    </lineage>
</organism>
<reference evidence="1" key="1">
    <citation type="submission" date="2021-06" db="EMBL/GenBank/DDBJ databases">
        <title>Parelaphostrongylus tenuis whole genome reference sequence.</title>
        <authorList>
            <person name="Garwood T.J."/>
            <person name="Larsen P.A."/>
            <person name="Fountain-Jones N.M."/>
            <person name="Garbe J.R."/>
            <person name="Macchietto M.G."/>
            <person name="Kania S.A."/>
            <person name="Gerhold R.W."/>
            <person name="Richards J.E."/>
            <person name="Wolf T.M."/>
        </authorList>
    </citation>
    <scope>NUCLEOTIDE SEQUENCE</scope>
    <source>
        <strain evidence="1">MNPRO001-30</strain>
        <tissue evidence="1">Meninges</tissue>
    </source>
</reference>